<dbReference type="InterPro" id="IPR001714">
    <property type="entry name" value="Pept_M24_MAP"/>
</dbReference>
<evidence type="ECO:0000256" key="3">
    <source>
        <dbReference type="ARBA" id="ARBA00022723"/>
    </source>
</evidence>
<feature type="domain" description="Peptidase M24" evidence="7">
    <location>
        <begin position="208"/>
        <end position="315"/>
    </location>
</feature>
<keyword evidence="1 5" id="KW-0031">Aminopeptidase</keyword>
<dbReference type="InterPro" id="IPR036005">
    <property type="entry name" value="Creatinase/aminopeptidase-like"/>
</dbReference>
<dbReference type="GO" id="GO:0070006">
    <property type="term" value="F:metalloaminopeptidase activity"/>
    <property type="evidence" value="ECO:0007669"/>
    <property type="project" value="UniProtKB-UniRule"/>
</dbReference>
<protein>
    <submittedName>
        <fullName evidence="8">Methionine aminopeptidase I</fullName>
    </submittedName>
</protein>
<dbReference type="Gene3D" id="3.90.230.10">
    <property type="entry name" value="Creatinase/methionine aminopeptidase superfamily"/>
    <property type="match status" value="2"/>
</dbReference>
<dbReference type="InterPro" id="IPR000994">
    <property type="entry name" value="Pept_M24"/>
</dbReference>
<accession>A0AAD9LHS1</accession>
<reference evidence="8" key="2">
    <citation type="submission" date="2021-05" db="EMBL/GenBank/DDBJ databases">
        <authorList>
            <person name="Pain A."/>
        </authorList>
    </citation>
    <scope>NUCLEOTIDE SEQUENCE</scope>
    <source>
        <strain evidence="8">1802A</strain>
    </source>
</reference>
<dbReference type="GO" id="GO:0006508">
    <property type="term" value="P:proteolysis"/>
    <property type="evidence" value="ECO:0007669"/>
    <property type="project" value="UniProtKB-KW"/>
</dbReference>
<evidence type="ECO:0000256" key="6">
    <source>
        <dbReference type="SAM" id="MobiDB-lite"/>
    </source>
</evidence>
<keyword evidence="3 5" id="KW-0479">Metal-binding</keyword>
<feature type="domain" description="Peptidase M24" evidence="7">
    <location>
        <begin position="480"/>
        <end position="602"/>
    </location>
</feature>
<evidence type="ECO:0000256" key="1">
    <source>
        <dbReference type="ARBA" id="ARBA00022438"/>
    </source>
</evidence>
<proteinExistence type="inferred from homology"/>
<feature type="binding site" evidence="5">
    <location>
        <position position="302"/>
    </location>
    <ligand>
        <name>a divalent metal cation</name>
        <dbReference type="ChEBI" id="CHEBI:60240"/>
        <label>1</label>
    </ligand>
</feature>
<comment type="catalytic activity">
    <reaction evidence="5">
        <text>Release of N-terminal amino acids, preferentially methionine, from peptides and arylamides.</text>
        <dbReference type="EC" id="3.4.11.18"/>
    </reaction>
</comment>
<comment type="caution">
    <text evidence="8">The sequence shown here is derived from an EMBL/GenBank/DDBJ whole genome shotgun (WGS) entry which is preliminary data.</text>
</comment>
<comment type="cofactor">
    <cofactor evidence="5">
        <name>Co(2+)</name>
        <dbReference type="ChEBI" id="CHEBI:48828"/>
    </cofactor>
    <cofactor evidence="5">
        <name>Zn(2+)</name>
        <dbReference type="ChEBI" id="CHEBI:29105"/>
    </cofactor>
    <cofactor evidence="5">
        <name>Mn(2+)</name>
        <dbReference type="ChEBI" id="CHEBI:29035"/>
    </cofactor>
    <cofactor evidence="5">
        <name>Fe(2+)</name>
        <dbReference type="ChEBI" id="CHEBI:29033"/>
    </cofactor>
    <text evidence="5">Binds 2 divalent metal cations per subunit. Has a high-affinity and a low affinity metal-binding site. The true nature of the physiological cofactor is under debate. The enzyme is active with cobalt, zinc, manganese or divalent iron ions. Most likely, methionine aminopeptidases function as mononuclear Fe(2+)-metalloproteases under physiological conditions, and the catalytically relevant metal-binding site has been assigned to the histidine-containing high-affinity site.</text>
</comment>
<dbReference type="EMBL" id="JAHBMH010000044">
    <property type="protein sequence ID" value="KAK1936037.1"/>
    <property type="molecule type" value="Genomic_DNA"/>
</dbReference>
<dbReference type="SUPFAM" id="SSF55920">
    <property type="entry name" value="Creatinase/aminopeptidase"/>
    <property type="match status" value="1"/>
</dbReference>
<evidence type="ECO:0000256" key="4">
    <source>
        <dbReference type="ARBA" id="ARBA00022801"/>
    </source>
</evidence>
<dbReference type="AlphaFoldDB" id="A0AAD9LHS1"/>
<feature type="binding site" evidence="5">
    <location>
        <position position="531"/>
    </location>
    <ligand>
        <name>a divalent metal cation</name>
        <dbReference type="ChEBI" id="CHEBI:60240"/>
        <label>2</label>
        <note>catalytic</note>
    </ligand>
</feature>
<feature type="region of interest" description="Disordered" evidence="6">
    <location>
        <begin position="105"/>
        <end position="126"/>
    </location>
</feature>
<evidence type="ECO:0000256" key="2">
    <source>
        <dbReference type="ARBA" id="ARBA00022670"/>
    </source>
</evidence>
<feature type="binding site" evidence="5">
    <location>
        <position position="595"/>
    </location>
    <ligand>
        <name>a divalent metal cation</name>
        <dbReference type="ChEBI" id="CHEBI:60240"/>
        <label>2</label>
        <note>catalytic</note>
    </ligand>
</feature>
<evidence type="ECO:0000313" key="9">
    <source>
        <dbReference type="Proteomes" id="UP001195914"/>
    </source>
</evidence>
<gene>
    <name evidence="8" type="ORF">X943_001088</name>
</gene>
<feature type="binding site" evidence="5">
    <location>
        <position position="595"/>
    </location>
    <ligand>
        <name>a divalent metal cation</name>
        <dbReference type="ChEBI" id="CHEBI:60240"/>
        <label>1</label>
    </ligand>
</feature>
<keyword evidence="9" id="KW-1185">Reference proteome</keyword>
<dbReference type="PANTHER" id="PTHR43330">
    <property type="entry name" value="METHIONINE AMINOPEPTIDASE"/>
    <property type="match status" value="1"/>
</dbReference>
<dbReference type="PANTHER" id="PTHR43330:SF8">
    <property type="entry name" value="METHIONINE AMINOPEPTIDASE 1D, MITOCHONDRIAL"/>
    <property type="match status" value="1"/>
</dbReference>
<dbReference type="InterPro" id="IPR002467">
    <property type="entry name" value="Pept_M24A_MAP1"/>
</dbReference>
<feature type="binding site" evidence="5">
    <location>
        <position position="302"/>
    </location>
    <ligand>
        <name>a divalent metal cation</name>
        <dbReference type="ChEBI" id="CHEBI:60240"/>
        <label>2</label>
        <note>catalytic</note>
    </ligand>
</feature>
<dbReference type="GO" id="GO:0004239">
    <property type="term" value="F:initiator methionyl aminopeptidase activity"/>
    <property type="evidence" value="ECO:0007669"/>
    <property type="project" value="UniProtKB-UniRule"/>
</dbReference>
<name>A0AAD9LHS1_BABDI</name>
<keyword evidence="2 5" id="KW-0645">Protease</keyword>
<sequence>MVNSPVGCATIFVCLAFLNVALGGLAVFAAVSVLPQSRALSLSRQHGAVGRSQTAFLTPRSGVRLDHGPLDDRVANQGPDSGPKRPQSIASQKHVLEKERYIRRKGPSGFGSLKAPTPEPTSNKGKEFADEFKRDFPNATLKQLWEVFNYTGPIRKGVVSGRLLPSKGAVRPNYYKTGIPKYVEYLDREEYRSEEDPRGTIKNASEIEGIRKACRIAREILDSVKPLIVEGVFTDDIDRMVHKMCHIKGVFPSPLNYHGFPKSVCTSINEIACHGIPDSTILSAGDLLNVDVTIYVDGFHGDVSETFMVLPSDDPKRVANRKIEIGMYERNKMRYYASMHDNVRDSGPTVMLQLNFLRMFDAGVRLLGPKDGWEQLFERMYTEDKGRKPLFLSKKENDLMHVGRKLSSDVEPLYVNDSPEQRYDGRIVGLQSAAIPTYVAPPGHARRFMTLEHPEVISHIFQKLDPERPSKPWLFSHTFDEDVELMKITYEALMKAISICAPGVRVSEIGRVISEYVEERGCHSLPNLVGHGIGRNFHENPLIPHTVSDSEVVMEPGMVFTIEPVVTRSKETEFVMWPDGWTVATKDGKKTAQFEHTILITDTGHEILTKRLPSSPKLYWEDPIKVKW</sequence>
<keyword evidence="4 5" id="KW-0378">Hydrolase</keyword>
<dbReference type="Pfam" id="PF00557">
    <property type="entry name" value="Peptidase_M24"/>
    <property type="match status" value="2"/>
</dbReference>
<evidence type="ECO:0000313" key="8">
    <source>
        <dbReference type="EMBL" id="KAK1936037.1"/>
    </source>
</evidence>
<dbReference type="HAMAP" id="MF_01974">
    <property type="entry name" value="MetAP_1"/>
    <property type="match status" value="1"/>
</dbReference>
<dbReference type="PRINTS" id="PR00599">
    <property type="entry name" value="MAPEPTIDASE"/>
</dbReference>
<feature type="binding site" evidence="5">
    <location>
        <position position="274"/>
    </location>
    <ligand>
        <name>substrate</name>
    </ligand>
</feature>
<feature type="binding site" evidence="5">
    <location>
        <position position="563"/>
    </location>
    <ligand>
        <name>a divalent metal cation</name>
        <dbReference type="ChEBI" id="CHEBI:60240"/>
        <label>2</label>
        <note>catalytic</note>
    </ligand>
</feature>
<comment type="similarity">
    <text evidence="5">Belongs to the peptidase M24A family. Methionine aminopeptidase type 1 subfamily.</text>
</comment>
<dbReference type="GO" id="GO:0046872">
    <property type="term" value="F:metal ion binding"/>
    <property type="evidence" value="ECO:0007669"/>
    <property type="project" value="UniProtKB-UniRule"/>
</dbReference>
<feature type="region of interest" description="Disordered" evidence="6">
    <location>
        <begin position="60"/>
        <end position="92"/>
    </location>
</feature>
<feature type="binding site" evidence="5">
    <location>
        <position position="291"/>
    </location>
    <ligand>
        <name>a divalent metal cation</name>
        <dbReference type="ChEBI" id="CHEBI:60240"/>
        <label>1</label>
    </ligand>
</feature>
<organism evidence="8 9">
    <name type="scientific">Babesia divergens</name>
    <dbReference type="NCBI Taxonomy" id="32595"/>
    <lineage>
        <taxon>Eukaryota</taxon>
        <taxon>Sar</taxon>
        <taxon>Alveolata</taxon>
        <taxon>Apicomplexa</taxon>
        <taxon>Aconoidasida</taxon>
        <taxon>Piroplasmida</taxon>
        <taxon>Babesiidae</taxon>
        <taxon>Babesia</taxon>
    </lineage>
</organism>
<reference evidence="8" key="1">
    <citation type="journal article" date="2014" name="Nucleic Acids Res.">
        <title>The evolutionary dynamics of variant antigen genes in Babesia reveal a history of genomic innovation underlying host-parasite interaction.</title>
        <authorList>
            <person name="Jackson A.P."/>
            <person name="Otto T.D."/>
            <person name="Darby A."/>
            <person name="Ramaprasad A."/>
            <person name="Xia D."/>
            <person name="Echaide I.E."/>
            <person name="Farber M."/>
            <person name="Gahlot S."/>
            <person name="Gamble J."/>
            <person name="Gupta D."/>
            <person name="Gupta Y."/>
            <person name="Jackson L."/>
            <person name="Malandrin L."/>
            <person name="Malas T.B."/>
            <person name="Moussa E."/>
            <person name="Nair M."/>
            <person name="Reid A.J."/>
            <person name="Sanders M."/>
            <person name="Sharma J."/>
            <person name="Tracey A."/>
            <person name="Quail M.A."/>
            <person name="Weir W."/>
            <person name="Wastling J.M."/>
            <person name="Hall N."/>
            <person name="Willadsen P."/>
            <person name="Lingelbach K."/>
            <person name="Shiels B."/>
            <person name="Tait A."/>
            <person name="Berriman M."/>
            <person name="Allred D.R."/>
            <person name="Pain A."/>
        </authorList>
    </citation>
    <scope>NUCLEOTIDE SEQUENCE</scope>
    <source>
        <strain evidence="8">1802A</strain>
    </source>
</reference>
<dbReference type="Proteomes" id="UP001195914">
    <property type="component" value="Unassembled WGS sequence"/>
</dbReference>
<evidence type="ECO:0000259" key="7">
    <source>
        <dbReference type="Pfam" id="PF00557"/>
    </source>
</evidence>
<dbReference type="CDD" id="cd01086">
    <property type="entry name" value="MetAP1"/>
    <property type="match status" value="1"/>
</dbReference>
<feature type="binding site" evidence="5">
    <location>
        <position position="538"/>
    </location>
    <ligand>
        <name>substrate</name>
    </ligand>
</feature>
<feature type="compositionally biased region" description="Basic and acidic residues" evidence="6">
    <location>
        <begin position="63"/>
        <end position="74"/>
    </location>
</feature>
<evidence type="ECO:0000256" key="5">
    <source>
        <dbReference type="HAMAP-Rule" id="MF_03174"/>
    </source>
</evidence>